<dbReference type="Gene3D" id="3.40.1090.10">
    <property type="entry name" value="Cytosolic phospholipase A2 catalytic domain"/>
    <property type="match status" value="2"/>
</dbReference>
<keyword evidence="3 4" id="KW-0443">Lipid metabolism</keyword>
<evidence type="ECO:0000313" key="7">
    <source>
        <dbReference type="Proteomes" id="UP001152321"/>
    </source>
</evidence>
<dbReference type="Pfam" id="PF01734">
    <property type="entry name" value="Patatin"/>
    <property type="match status" value="1"/>
</dbReference>
<feature type="short sequence motif" description="DGA/G" evidence="4">
    <location>
        <begin position="157"/>
        <end position="159"/>
    </location>
</feature>
<protein>
    <submittedName>
        <fullName evidence="6">Patatin-like phospholipase family protein</fullName>
    </submittedName>
</protein>
<evidence type="ECO:0000256" key="3">
    <source>
        <dbReference type="ARBA" id="ARBA00023098"/>
    </source>
</evidence>
<dbReference type="RefSeq" id="WP_277576592.1">
    <property type="nucleotide sequence ID" value="NZ_JANRMI010000001.1"/>
</dbReference>
<feature type="active site" description="Nucleophile" evidence="4">
    <location>
        <position position="47"/>
    </location>
</feature>
<dbReference type="SUPFAM" id="SSF52151">
    <property type="entry name" value="FabD/lysophospholipase-like"/>
    <property type="match status" value="1"/>
</dbReference>
<proteinExistence type="predicted"/>
<accession>A0ABT6DH01</accession>
<evidence type="ECO:0000256" key="1">
    <source>
        <dbReference type="ARBA" id="ARBA00022801"/>
    </source>
</evidence>
<evidence type="ECO:0000256" key="4">
    <source>
        <dbReference type="PROSITE-ProRule" id="PRU01161"/>
    </source>
</evidence>
<dbReference type="PANTHER" id="PTHR14226:SF29">
    <property type="entry name" value="NEUROPATHY TARGET ESTERASE SWS"/>
    <property type="match status" value="1"/>
</dbReference>
<feature type="domain" description="PNPLA" evidence="5">
    <location>
        <begin position="14"/>
        <end position="175"/>
    </location>
</feature>
<dbReference type="InterPro" id="IPR002641">
    <property type="entry name" value="PNPLA_dom"/>
</dbReference>
<sequence length="242" mass="26970">MLIKDQFKNQDFTLSLSSGYFGFFAHCGFVKAVYEEGLKPKLLTGSSAGAIVSACLASGMTPLEMEKEFLTLGKHSYWDPAFGFGVLKGEIFEKTLKQFLKADFADLQTPLRIATYNIRKRKTEIFDQGPLAKVVRASCSMPLYFHPVKIGDHHYWDGGINDKMGWTGIAESELILGHWLPSDKISDWFERRSNKQASAGASQILKIQNLPPTGPGHFANAPKAIALAYEETKRFLNQTVVD</sequence>
<evidence type="ECO:0000259" key="5">
    <source>
        <dbReference type="PROSITE" id="PS51635"/>
    </source>
</evidence>
<organism evidence="6 7">
    <name type="scientific">Bdellovibrio svalbardensis</name>
    <dbReference type="NCBI Taxonomy" id="2972972"/>
    <lineage>
        <taxon>Bacteria</taxon>
        <taxon>Pseudomonadati</taxon>
        <taxon>Bdellovibrionota</taxon>
        <taxon>Bdellovibrionia</taxon>
        <taxon>Bdellovibrionales</taxon>
        <taxon>Pseudobdellovibrionaceae</taxon>
        <taxon>Bdellovibrio</taxon>
    </lineage>
</organism>
<dbReference type="PROSITE" id="PS51635">
    <property type="entry name" value="PNPLA"/>
    <property type="match status" value="1"/>
</dbReference>
<feature type="active site" description="Proton acceptor" evidence="4">
    <location>
        <position position="157"/>
    </location>
</feature>
<gene>
    <name evidence="6" type="ORF">NWE73_02000</name>
</gene>
<keyword evidence="7" id="KW-1185">Reference proteome</keyword>
<reference evidence="6" key="1">
    <citation type="submission" date="2022-08" db="EMBL/GenBank/DDBJ databases">
        <title>Novel Bdellovibrio Species Isolated from Svalbard: Designation Bdellovibrio svalbardensis.</title>
        <authorList>
            <person name="Mitchell R.J."/>
            <person name="Choi S.Y."/>
        </authorList>
    </citation>
    <scope>NUCLEOTIDE SEQUENCE</scope>
    <source>
        <strain evidence="6">PAP01</strain>
    </source>
</reference>
<comment type="caution">
    <text evidence="6">The sequence shown here is derived from an EMBL/GenBank/DDBJ whole genome shotgun (WGS) entry which is preliminary data.</text>
</comment>
<dbReference type="EMBL" id="JANRMI010000001">
    <property type="protein sequence ID" value="MDG0815116.1"/>
    <property type="molecule type" value="Genomic_DNA"/>
</dbReference>
<evidence type="ECO:0000313" key="6">
    <source>
        <dbReference type="EMBL" id="MDG0815116.1"/>
    </source>
</evidence>
<dbReference type="InterPro" id="IPR050301">
    <property type="entry name" value="NTE"/>
</dbReference>
<dbReference type="InterPro" id="IPR016035">
    <property type="entry name" value="Acyl_Trfase/lysoPLipase"/>
</dbReference>
<dbReference type="Proteomes" id="UP001152321">
    <property type="component" value="Unassembled WGS sequence"/>
</dbReference>
<comment type="caution">
    <text evidence="4">Lacks conserved residue(s) required for the propagation of feature annotation.</text>
</comment>
<keyword evidence="2 4" id="KW-0442">Lipid degradation</keyword>
<dbReference type="PANTHER" id="PTHR14226">
    <property type="entry name" value="NEUROPATHY TARGET ESTERASE/SWISS CHEESE D.MELANOGASTER"/>
    <property type="match status" value="1"/>
</dbReference>
<name>A0ABT6DH01_9BACT</name>
<feature type="short sequence motif" description="GXSXG" evidence="4">
    <location>
        <begin position="45"/>
        <end position="49"/>
    </location>
</feature>
<keyword evidence="1 4" id="KW-0378">Hydrolase</keyword>
<evidence type="ECO:0000256" key="2">
    <source>
        <dbReference type="ARBA" id="ARBA00022963"/>
    </source>
</evidence>